<dbReference type="STRING" id="158822.LH23_02705"/>
<organism evidence="1 2">
    <name type="scientific">Cedecea neteri</name>
    <dbReference type="NCBI Taxonomy" id="158822"/>
    <lineage>
        <taxon>Bacteria</taxon>
        <taxon>Pseudomonadati</taxon>
        <taxon>Pseudomonadota</taxon>
        <taxon>Gammaproteobacteria</taxon>
        <taxon>Enterobacterales</taxon>
        <taxon>Enterobacteriaceae</taxon>
        <taxon>Cedecea</taxon>
    </lineage>
</organism>
<dbReference type="Pfam" id="PF13353">
    <property type="entry name" value="Fer4_12"/>
    <property type="match status" value="1"/>
</dbReference>
<gene>
    <name evidence="1" type="ORF">NCTC12120_03181</name>
</gene>
<dbReference type="AlphaFoldDB" id="A0A2X2TIN5"/>
<evidence type="ECO:0000313" key="2">
    <source>
        <dbReference type="Proteomes" id="UP000251197"/>
    </source>
</evidence>
<reference evidence="1 2" key="1">
    <citation type="submission" date="2018-06" db="EMBL/GenBank/DDBJ databases">
        <authorList>
            <consortium name="Pathogen Informatics"/>
            <person name="Doyle S."/>
        </authorList>
    </citation>
    <scope>NUCLEOTIDE SEQUENCE [LARGE SCALE GENOMIC DNA]</scope>
    <source>
        <strain evidence="1 2">NCTC12120</strain>
    </source>
</reference>
<dbReference type="EMBL" id="UAVU01000003">
    <property type="protein sequence ID" value="SQA99265.1"/>
    <property type="molecule type" value="Genomic_DNA"/>
</dbReference>
<evidence type="ECO:0000313" key="1">
    <source>
        <dbReference type="EMBL" id="SQA99265.1"/>
    </source>
</evidence>
<protein>
    <submittedName>
        <fullName evidence="1">Anaerobic ribonucleotide reductase-activating protein</fullName>
    </submittedName>
</protein>
<name>A0A2X2TIN5_9ENTR</name>
<accession>A0A2X2TIN5</accession>
<proteinExistence type="predicted"/>
<sequence length="83" mass="9450">MNARLLQQEHLALEFRYAVHLRNSRRIIADLNDTRVKRQGISLSGGDPLHPQNVPEILKLVQRVRAECPARISGSGRDIRLTN</sequence>
<dbReference type="Proteomes" id="UP000251197">
    <property type="component" value="Unassembled WGS sequence"/>
</dbReference>